<keyword evidence="3" id="KW-0813">Transport</keyword>
<dbReference type="InterPro" id="IPR006311">
    <property type="entry name" value="TAT_signal"/>
</dbReference>
<dbReference type="EMBL" id="JABFDB010000001">
    <property type="protein sequence ID" value="NYZ18452.1"/>
    <property type="molecule type" value="Genomic_DNA"/>
</dbReference>
<evidence type="ECO:0000256" key="2">
    <source>
        <dbReference type="ARBA" id="ARBA00022729"/>
    </source>
</evidence>
<reference evidence="5 6" key="1">
    <citation type="submission" date="2020-05" db="EMBL/GenBank/DDBJ databases">
        <title>Azospirillum oleiclasticum sp. nov, a nitrogen-fixing and heavy crude oil-emulsifying bacterium isolated from the crude oil of Yumen Oilfield.</title>
        <authorList>
            <person name="Wu D."/>
            <person name="Cai M."/>
            <person name="Zhang X."/>
        </authorList>
    </citation>
    <scope>NUCLEOTIDE SEQUENCE [LARGE SCALE GENOMIC DNA]</scope>
    <source>
        <strain evidence="5 6">ROY-1-1-2</strain>
    </source>
</reference>
<comment type="similarity">
    <text evidence="1">Belongs to the leucine-binding protein family.</text>
</comment>
<dbReference type="Pfam" id="PF13458">
    <property type="entry name" value="Peripla_BP_6"/>
    <property type="match status" value="1"/>
</dbReference>
<dbReference type="Proteomes" id="UP000584642">
    <property type="component" value="Unassembled WGS sequence"/>
</dbReference>
<sequence>MPLSDFTRRRFLAASAATAGLTVGGLPFAAPALGQGKGELRIGLLTSLSGPFASLGESMRAGLQLYLAQAKDGIAGRPVRLTVEDDQAKPEEGVRKVRKLIEQDKVDIVCGVIHSGVALAIRDVVAASNTLTFIAGGSANNLARKAASRYVFRPTKTNWMLGSTAGTWAAEKISRKNVITIAADYAAGREYVDDFVASFKAAGGQIGRQLWTPLGTTDFAPLLTDIAAAKPDFVYTFFAGSDAVRFLQQYQDYRLAGRIPLVGTGAAFDQEDVLPAVGAGIKGAINTFHQSPSVPVAANKLFVDAYRQARGRLPGEFSTSGYVAGQVIAAAAEKVQGDLTDKDKVRDAVLGLDLETPYGPMTFDPKNNQAVLNIYVNEVRVGADGKLVNEVVHTFNGVRDPGATA</sequence>
<dbReference type="InterPro" id="IPR028081">
    <property type="entry name" value="Leu-bd"/>
</dbReference>
<keyword evidence="3" id="KW-0029">Amino-acid transport</keyword>
<dbReference type="InterPro" id="IPR051010">
    <property type="entry name" value="BCAA_transport"/>
</dbReference>
<dbReference type="CDD" id="cd20014">
    <property type="entry name" value="PBP1_RPA0668_benzoate-like"/>
    <property type="match status" value="1"/>
</dbReference>
<keyword evidence="6" id="KW-1185">Reference proteome</keyword>
<protein>
    <submittedName>
        <fullName evidence="5">ABC transporter substrate-binding protein</fullName>
    </submittedName>
</protein>
<comment type="caution">
    <text evidence="5">The sequence shown here is derived from an EMBL/GenBank/DDBJ whole genome shotgun (WGS) entry which is preliminary data.</text>
</comment>
<dbReference type="PANTHER" id="PTHR30483">
    <property type="entry name" value="LEUCINE-SPECIFIC-BINDING PROTEIN"/>
    <property type="match status" value="1"/>
</dbReference>
<feature type="domain" description="Leucine-binding protein" evidence="4">
    <location>
        <begin position="40"/>
        <end position="383"/>
    </location>
</feature>
<dbReference type="PANTHER" id="PTHR30483:SF6">
    <property type="entry name" value="PERIPLASMIC BINDING PROTEIN OF ABC TRANSPORTER FOR NATURAL AMINO ACIDS"/>
    <property type="match status" value="1"/>
</dbReference>
<keyword evidence="2" id="KW-0732">Signal</keyword>
<evidence type="ECO:0000256" key="3">
    <source>
        <dbReference type="ARBA" id="ARBA00022970"/>
    </source>
</evidence>
<evidence type="ECO:0000313" key="6">
    <source>
        <dbReference type="Proteomes" id="UP000584642"/>
    </source>
</evidence>
<organism evidence="5 6">
    <name type="scientific">Azospirillum oleiclasticum</name>
    <dbReference type="NCBI Taxonomy" id="2735135"/>
    <lineage>
        <taxon>Bacteria</taxon>
        <taxon>Pseudomonadati</taxon>
        <taxon>Pseudomonadota</taxon>
        <taxon>Alphaproteobacteria</taxon>
        <taxon>Rhodospirillales</taxon>
        <taxon>Azospirillaceae</taxon>
        <taxon>Azospirillum</taxon>
    </lineage>
</organism>
<proteinExistence type="inferred from homology"/>
<name>A0ABX2T2B4_9PROT</name>
<dbReference type="InterPro" id="IPR028082">
    <property type="entry name" value="Peripla_BP_I"/>
</dbReference>
<evidence type="ECO:0000259" key="4">
    <source>
        <dbReference type="Pfam" id="PF13458"/>
    </source>
</evidence>
<accession>A0ABX2T2B4</accession>
<dbReference type="Gene3D" id="3.40.50.2300">
    <property type="match status" value="2"/>
</dbReference>
<dbReference type="PROSITE" id="PS51318">
    <property type="entry name" value="TAT"/>
    <property type="match status" value="1"/>
</dbReference>
<dbReference type="RefSeq" id="WP_180280194.1">
    <property type="nucleotide sequence ID" value="NZ_JABFDB010000001.1"/>
</dbReference>
<gene>
    <name evidence="5" type="ORF">HND93_01905</name>
</gene>
<dbReference type="SUPFAM" id="SSF53822">
    <property type="entry name" value="Periplasmic binding protein-like I"/>
    <property type="match status" value="1"/>
</dbReference>
<evidence type="ECO:0000256" key="1">
    <source>
        <dbReference type="ARBA" id="ARBA00010062"/>
    </source>
</evidence>
<evidence type="ECO:0000313" key="5">
    <source>
        <dbReference type="EMBL" id="NYZ18452.1"/>
    </source>
</evidence>